<dbReference type="GO" id="GO:0005886">
    <property type="term" value="C:plasma membrane"/>
    <property type="evidence" value="ECO:0007669"/>
    <property type="project" value="UniProtKB-SubCell"/>
</dbReference>
<evidence type="ECO:0000256" key="2">
    <source>
        <dbReference type="ARBA" id="ARBA00022448"/>
    </source>
</evidence>
<evidence type="ECO:0000256" key="6">
    <source>
        <dbReference type="ARBA" id="ARBA00023136"/>
    </source>
</evidence>
<protein>
    <submittedName>
        <fullName evidence="9">ABC transporter permease</fullName>
    </submittedName>
</protein>
<dbReference type="GO" id="GO:0055085">
    <property type="term" value="P:transmembrane transport"/>
    <property type="evidence" value="ECO:0007669"/>
    <property type="project" value="InterPro"/>
</dbReference>
<evidence type="ECO:0000256" key="3">
    <source>
        <dbReference type="ARBA" id="ARBA00022475"/>
    </source>
</evidence>
<evidence type="ECO:0000259" key="8">
    <source>
        <dbReference type="PROSITE" id="PS50928"/>
    </source>
</evidence>
<dbReference type="CDD" id="cd06261">
    <property type="entry name" value="TM_PBP2"/>
    <property type="match status" value="1"/>
</dbReference>
<keyword evidence="3" id="KW-1003">Cell membrane</keyword>
<organism evidence="9 10">
    <name type="scientific">Candidatus Segetimicrobium genomatis</name>
    <dbReference type="NCBI Taxonomy" id="2569760"/>
    <lineage>
        <taxon>Bacteria</taxon>
        <taxon>Bacillati</taxon>
        <taxon>Candidatus Sysuimicrobiota</taxon>
        <taxon>Candidatus Sysuimicrobiia</taxon>
        <taxon>Candidatus Sysuimicrobiales</taxon>
        <taxon>Candidatus Segetimicrobiaceae</taxon>
        <taxon>Candidatus Segetimicrobium</taxon>
    </lineage>
</organism>
<keyword evidence="5 7" id="KW-1133">Transmembrane helix</keyword>
<dbReference type="Pfam" id="PF00528">
    <property type="entry name" value="BPD_transp_1"/>
    <property type="match status" value="1"/>
</dbReference>
<evidence type="ECO:0000256" key="1">
    <source>
        <dbReference type="ARBA" id="ARBA00004651"/>
    </source>
</evidence>
<reference evidence="9 10" key="1">
    <citation type="journal article" date="2019" name="Nat. Microbiol.">
        <title>Mediterranean grassland soil C-N compound turnover is dependent on rainfall and depth, and is mediated by genomically divergent microorganisms.</title>
        <authorList>
            <person name="Diamond S."/>
            <person name="Andeer P.F."/>
            <person name="Li Z."/>
            <person name="Crits-Christoph A."/>
            <person name="Burstein D."/>
            <person name="Anantharaman K."/>
            <person name="Lane K.R."/>
            <person name="Thomas B.C."/>
            <person name="Pan C."/>
            <person name="Northen T.R."/>
            <person name="Banfield J.F."/>
        </authorList>
    </citation>
    <scope>NUCLEOTIDE SEQUENCE [LARGE SCALE GENOMIC DNA]</scope>
    <source>
        <strain evidence="9">NP_3</strain>
    </source>
</reference>
<dbReference type="PANTHER" id="PTHR30465:SF0">
    <property type="entry name" value="OLIGOPEPTIDE TRANSPORT SYSTEM PERMEASE PROTEIN APPB"/>
    <property type="match status" value="1"/>
</dbReference>
<evidence type="ECO:0000313" key="10">
    <source>
        <dbReference type="Proteomes" id="UP000318509"/>
    </source>
</evidence>
<name>A0A537KAB1_9BACT</name>
<keyword evidence="4 7" id="KW-0812">Transmembrane</keyword>
<feature type="transmembrane region" description="Helical" evidence="7">
    <location>
        <begin position="289"/>
        <end position="317"/>
    </location>
</feature>
<evidence type="ECO:0000256" key="5">
    <source>
        <dbReference type="ARBA" id="ARBA00022989"/>
    </source>
</evidence>
<gene>
    <name evidence="9" type="ORF">E6H00_02310</name>
</gene>
<feature type="transmembrane region" description="Helical" evidence="7">
    <location>
        <begin position="135"/>
        <end position="160"/>
    </location>
</feature>
<comment type="similarity">
    <text evidence="7">Belongs to the binding-protein-dependent transport system permease family.</text>
</comment>
<keyword evidence="6 7" id="KW-0472">Membrane</keyword>
<dbReference type="PANTHER" id="PTHR30465">
    <property type="entry name" value="INNER MEMBRANE ABC TRANSPORTER"/>
    <property type="match status" value="1"/>
</dbReference>
<accession>A0A537KAB1</accession>
<dbReference type="InterPro" id="IPR035906">
    <property type="entry name" value="MetI-like_sf"/>
</dbReference>
<evidence type="ECO:0000256" key="7">
    <source>
        <dbReference type="RuleBase" id="RU363032"/>
    </source>
</evidence>
<dbReference type="AlphaFoldDB" id="A0A537KAB1"/>
<evidence type="ECO:0000313" key="9">
    <source>
        <dbReference type="EMBL" id="TMI92708.1"/>
    </source>
</evidence>
<evidence type="ECO:0000256" key="4">
    <source>
        <dbReference type="ARBA" id="ARBA00022692"/>
    </source>
</evidence>
<comment type="caution">
    <text evidence="9">The sequence shown here is derived from an EMBL/GenBank/DDBJ whole genome shotgun (WGS) entry which is preliminary data.</text>
</comment>
<dbReference type="EMBL" id="VBAK01000052">
    <property type="protein sequence ID" value="TMI92708.1"/>
    <property type="molecule type" value="Genomic_DNA"/>
</dbReference>
<dbReference type="Gene3D" id="1.10.3720.10">
    <property type="entry name" value="MetI-like"/>
    <property type="match status" value="1"/>
</dbReference>
<keyword evidence="2 7" id="KW-0813">Transport</keyword>
<feature type="transmembrane region" description="Helical" evidence="7">
    <location>
        <begin position="103"/>
        <end position="123"/>
    </location>
</feature>
<sequence length="324" mass="35892">MFRYILRRLILLGPLLVGITFVSWAAIQLARGSGDYFQALVLQYPQISPATIEGLRARFGMDQPPWIQYLRWLWRIVHLDFGLSFSYQVPVTWLIGSRALNTLLLSISSLVVAWAIAIPLGIYSAVHQYSVTDGLLSAGAFMAISIPSFFSALLLLYAAFWTHLLPLQGLTSVNYDLLSPLGKLLDVGWHLVLPTIALGVFSVGGLMRYMRTNLLDVLRADYVKTARAKGVPERRVILRHAVRNAINPLVTLFGFELGGLLSGAAFVENILGYPGLGRLILEALLRKDIFVVMGSLLLGSVLLILGNLIADILLAYVDPRIRYE</sequence>
<dbReference type="Proteomes" id="UP000318509">
    <property type="component" value="Unassembled WGS sequence"/>
</dbReference>
<comment type="subcellular location">
    <subcellularLocation>
        <location evidence="1 7">Cell membrane</location>
        <topology evidence="1 7">Multi-pass membrane protein</topology>
    </subcellularLocation>
</comment>
<feature type="domain" description="ABC transmembrane type-1" evidence="8">
    <location>
        <begin position="99"/>
        <end position="314"/>
    </location>
</feature>
<feature type="transmembrane region" description="Helical" evidence="7">
    <location>
        <begin position="187"/>
        <end position="209"/>
    </location>
</feature>
<feature type="transmembrane region" description="Helical" evidence="7">
    <location>
        <begin position="245"/>
        <end position="267"/>
    </location>
</feature>
<dbReference type="PROSITE" id="PS50928">
    <property type="entry name" value="ABC_TM1"/>
    <property type="match status" value="1"/>
</dbReference>
<dbReference type="InterPro" id="IPR000515">
    <property type="entry name" value="MetI-like"/>
</dbReference>
<proteinExistence type="inferred from homology"/>
<dbReference type="SUPFAM" id="SSF161098">
    <property type="entry name" value="MetI-like"/>
    <property type="match status" value="1"/>
</dbReference>